<dbReference type="GO" id="GO:0016020">
    <property type="term" value="C:membrane"/>
    <property type="evidence" value="ECO:0007669"/>
    <property type="project" value="UniProtKB-SubCell"/>
</dbReference>
<evidence type="ECO:0000259" key="11">
    <source>
        <dbReference type="Pfam" id="PF02709"/>
    </source>
</evidence>
<evidence type="ECO:0000256" key="3">
    <source>
        <dbReference type="ARBA" id="ARBA00005735"/>
    </source>
</evidence>
<dbReference type="PANTHER" id="PTHR19300">
    <property type="entry name" value="BETA-1,4-GALACTOSYLTRANSFERASE"/>
    <property type="match status" value="1"/>
</dbReference>
<evidence type="ECO:0000256" key="1">
    <source>
        <dbReference type="ARBA" id="ARBA00004606"/>
    </source>
</evidence>
<reference evidence="13" key="1">
    <citation type="submission" date="2021-02" db="EMBL/GenBank/DDBJ databases">
        <authorList>
            <person name="Nowell W R."/>
        </authorList>
    </citation>
    <scope>NUCLEOTIDE SEQUENCE</scope>
</reference>
<comment type="caution">
    <text evidence="13">The sequence shown here is derived from an EMBL/GenBank/DDBJ whole genome shotgun (WGS) entry which is preliminary data.</text>
</comment>
<evidence type="ECO:0000256" key="6">
    <source>
        <dbReference type="ARBA" id="ARBA00022692"/>
    </source>
</evidence>
<evidence type="ECO:0000256" key="9">
    <source>
        <dbReference type="ARBA" id="ARBA00023136"/>
    </source>
</evidence>
<dbReference type="InterPro" id="IPR003859">
    <property type="entry name" value="Galactosyl_T"/>
</dbReference>
<dbReference type="Pfam" id="PF02709">
    <property type="entry name" value="Glyco_transf_7C"/>
    <property type="match status" value="1"/>
</dbReference>
<dbReference type="InterPro" id="IPR029044">
    <property type="entry name" value="Nucleotide-diphossugar_trans"/>
</dbReference>
<dbReference type="PANTHER" id="PTHR19300:SF57">
    <property type="entry name" value="BETA-1,4-N-ACETYLGALACTOSAMINYLTRANSFERASE"/>
    <property type="match status" value="1"/>
</dbReference>
<organism evidence="13 14">
    <name type="scientific">Rotaria sordida</name>
    <dbReference type="NCBI Taxonomy" id="392033"/>
    <lineage>
        <taxon>Eukaryota</taxon>
        <taxon>Metazoa</taxon>
        <taxon>Spiralia</taxon>
        <taxon>Gnathifera</taxon>
        <taxon>Rotifera</taxon>
        <taxon>Eurotatoria</taxon>
        <taxon>Bdelloidea</taxon>
        <taxon>Philodinida</taxon>
        <taxon>Philodinidae</taxon>
        <taxon>Rotaria</taxon>
    </lineage>
</organism>
<evidence type="ECO:0000313" key="13">
    <source>
        <dbReference type="EMBL" id="CAF0962364.1"/>
    </source>
</evidence>
<gene>
    <name evidence="13" type="ORF">ZHD862_LOCUS10588</name>
</gene>
<comment type="pathway">
    <text evidence="2">Protein modification; protein glycosylation.</text>
</comment>
<keyword evidence="4" id="KW-0328">Glycosyltransferase</keyword>
<keyword evidence="10" id="KW-0325">Glycoprotein</keyword>
<keyword evidence="7" id="KW-0735">Signal-anchor</keyword>
<comment type="subcellular location">
    <subcellularLocation>
        <location evidence="1">Membrane</location>
        <topology evidence="1">Single-pass type II membrane protein</topology>
    </subcellularLocation>
</comment>
<dbReference type="SUPFAM" id="SSF53448">
    <property type="entry name" value="Nucleotide-diphospho-sugar transferases"/>
    <property type="match status" value="1"/>
</dbReference>
<name>A0A814DSI5_9BILA</name>
<dbReference type="InterPro" id="IPR027791">
    <property type="entry name" value="Galactosyl_T_C"/>
</dbReference>
<keyword evidence="8" id="KW-1133">Transmembrane helix</keyword>
<evidence type="ECO:0000313" key="14">
    <source>
        <dbReference type="Proteomes" id="UP000663864"/>
    </source>
</evidence>
<evidence type="ECO:0000256" key="8">
    <source>
        <dbReference type="ARBA" id="ARBA00022989"/>
    </source>
</evidence>
<protein>
    <recommendedName>
        <fullName evidence="15">Beta-1,4-galactosyltransferase</fullName>
    </recommendedName>
</protein>
<comment type="similarity">
    <text evidence="3">Belongs to the glycosyltransferase 7 family.</text>
</comment>
<evidence type="ECO:0000256" key="5">
    <source>
        <dbReference type="ARBA" id="ARBA00022679"/>
    </source>
</evidence>
<dbReference type="PRINTS" id="PR02050">
    <property type="entry name" value="B14GALTRFASE"/>
</dbReference>
<feature type="domain" description="Galactosyltransferase C-terminal" evidence="11">
    <location>
        <begin position="70"/>
        <end position="146"/>
    </location>
</feature>
<dbReference type="Gene3D" id="3.90.550.10">
    <property type="entry name" value="Spore Coat Polysaccharide Biosynthesis Protein SpsA, Chain A"/>
    <property type="match status" value="1"/>
</dbReference>
<evidence type="ECO:0000256" key="4">
    <source>
        <dbReference type="ARBA" id="ARBA00022676"/>
    </source>
</evidence>
<feature type="domain" description="Galactosyltransferase N-terminal" evidence="12">
    <location>
        <begin position="1"/>
        <end position="65"/>
    </location>
</feature>
<dbReference type="Proteomes" id="UP000663864">
    <property type="component" value="Unassembled WGS sequence"/>
</dbReference>
<dbReference type="InterPro" id="IPR027995">
    <property type="entry name" value="Galactosyl_T_N"/>
</dbReference>
<sequence>MHPFLKKQELDYTIFVINQHGDEEFNKGVLLNVGYIEAMKLYSFDCFIFHDVDLFPEDLRNLYKCGGRPRHLAVAIDKWEYRLLYASIFGGATAFSVPDFLGANGHATVYWGWGQEDDDMYSRVLLKLRKSIIRYPNEIARYKVVRTFNHTAAKLNLANQIIYRSRYNYSLDGLNTMNYTLNNILFYKLFTLINVTLSREPIKQIYIRLKI</sequence>
<dbReference type="UniPathway" id="UPA00378"/>
<evidence type="ECO:0000256" key="10">
    <source>
        <dbReference type="ARBA" id="ARBA00023180"/>
    </source>
</evidence>
<evidence type="ECO:0000256" key="2">
    <source>
        <dbReference type="ARBA" id="ARBA00004922"/>
    </source>
</evidence>
<evidence type="ECO:0000259" key="12">
    <source>
        <dbReference type="Pfam" id="PF13733"/>
    </source>
</evidence>
<accession>A0A814DSI5</accession>
<dbReference type="Pfam" id="PF13733">
    <property type="entry name" value="Glyco_transf_7N"/>
    <property type="match status" value="1"/>
</dbReference>
<dbReference type="GO" id="GO:0008378">
    <property type="term" value="F:galactosyltransferase activity"/>
    <property type="evidence" value="ECO:0007669"/>
    <property type="project" value="TreeGrafter"/>
</dbReference>
<dbReference type="GO" id="GO:0005794">
    <property type="term" value="C:Golgi apparatus"/>
    <property type="evidence" value="ECO:0007669"/>
    <property type="project" value="TreeGrafter"/>
</dbReference>
<evidence type="ECO:0008006" key="15">
    <source>
        <dbReference type="Google" id="ProtNLM"/>
    </source>
</evidence>
<dbReference type="GO" id="GO:0005975">
    <property type="term" value="P:carbohydrate metabolic process"/>
    <property type="evidence" value="ECO:0007669"/>
    <property type="project" value="InterPro"/>
</dbReference>
<keyword evidence="6" id="KW-0812">Transmembrane</keyword>
<keyword evidence="5" id="KW-0808">Transferase</keyword>
<evidence type="ECO:0000256" key="7">
    <source>
        <dbReference type="ARBA" id="ARBA00022968"/>
    </source>
</evidence>
<keyword evidence="9" id="KW-0472">Membrane</keyword>
<dbReference type="EMBL" id="CAJNOT010000383">
    <property type="protein sequence ID" value="CAF0962364.1"/>
    <property type="molecule type" value="Genomic_DNA"/>
</dbReference>
<proteinExistence type="inferred from homology"/>
<dbReference type="AlphaFoldDB" id="A0A814DSI5"/>